<name>A0A497EM71_9CREN</name>
<evidence type="ECO:0000313" key="3">
    <source>
        <dbReference type="EMBL" id="RLE46337.1"/>
    </source>
</evidence>
<dbReference type="Gene3D" id="3.40.50.300">
    <property type="entry name" value="P-loop containing nucleotide triphosphate hydrolases"/>
    <property type="match status" value="1"/>
</dbReference>
<dbReference type="Gene3D" id="3.20.20.140">
    <property type="entry name" value="Metal-dependent hydrolases"/>
    <property type="match status" value="1"/>
</dbReference>
<organism evidence="3 4">
    <name type="scientific">Thermoproteota archaeon</name>
    <dbReference type="NCBI Taxonomy" id="2056631"/>
    <lineage>
        <taxon>Archaea</taxon>
        <taxon>Thermoproteota</taxon>
    </lineage>
</organism>
<dbReference type="InterPro" id="IPR016195">
    <property type="entry name" value="Pol/histidinol_Pase-like"/>
</dbReference>
<gene>
    <name evidence="3" type="ORF">DRJ31_10145</name>
</gene>
<evidence type="ECO:0000256" key="1">
    <source>
        <dbReference type="SAM" id="Coils"/>
    </source>
</evidence>
<feature type="domain" description="Rad50/SbcC-type AAA" evidence="2">
    <location>
        <begin position="290"/>
        <end position="510"/>
    </location>
</feature>
<feature type="coiled-coil region" evidence="1">
    <location>
        <begin position="627"/>
        <end position="654"/>
    </location>
</feature>
<dbReference type="GO" id="GO:0006302">
    <property type="term" value="P:double-strand break repair"/>
    <property type="evidence" value="ECO:0007669"/>
    <property type="project" value="InterPro"/>
</dbReference>
<accession>A0A497EM71</accession>
<reference evidence="3 4" key="1">
    <citation type="submission" date="2018-06" db="EMBL/GenBank/DDBJ databases">
        <title>Extensive metabolic versatility and redundancy in microbially diverse, dynamic hydrothermal sediments.</title>
        <authorList>
            <person name="Dombrowski N."/>
            <person name="Teske A."/>
            <person name="Baker B.J."/>
        </authorList>
    </citation>
    <scope>NUCLEOTIDE SEQUENCE [LARGE SCALE GENOMIC DNA]</scope>
    <source>
        <strain evidence="3">B66_G16</strain>
    </source>
</reference>
<dbReference type="InterPro" id="IPR027417">
    <property type="entry name" value="P-loop_NTPase"/>
</dbReference>
<dbReference type="GO" id="GO:0016887">
    <property type="term" value="F:ATP hydrolysis activity"/>
    <property type="evidence" value="ECO:0007669"/>
    <property type="project" value="InterPro"/>
</dbReference>
<feature type="non-terminal residue" evidence="3">
    <location>
        <position position="679"/>
    </location>
</feature>
<dbReference type="SUPFAM" id="SSF89550">
    <property type="entry name" value="PHP domain-like"/>
    <property type="match status" value="1"/>
</dbReference>
<proteinExistence type="predicted"/>
<dbReference type="EMBL" id="QMQV01000190">
    <property type="protein sequence ID" value="RLE46337.1"/>
    <property type="molecule type" value="Genomic_DNA"/>
</dbReference>
<protein>
    <recommendedName>
        <fullName evidence="2">Rad50/SbcC-type AAA domain-containing protein</fullName>
    </recommendedName>
</protein>
<comment type="caution">
    <text evidence="3">The sequence shown here is derived from an EMBL/GenBank/DDBJ whole genome shotgun (WGS) entry which is preliminary data.</text>
</comment>
<dbReference type="AlphaFoldDB" id="A0A497EM71"/>
<evidence type="ECO:0000259" key="2">
    <source>
        <dbReference type="Pfam" id="PF13476"/>
    </source>
</evidence>
<dbReference type="SUPFAM" id="SSF52540">
    <property type="entry name" value="P-loop containing nucleoside triphosphate hydrolases"/>
    <property type="match status" value="1"/>
</dbReference>
<evidence type="ECO:0000313" key="4">
    <source>
        <dbReference type="Proteomes" id="UP000278475"/>
    </source>
</evidence>
<sequence>MEDIKSDLLSINGSAWFRVDLHLHSPGVGSFKLPSGMNIDSDKNRIGLVERYIEQLKSENIKIGAITDYQQIRTDWFNLIQKKAYEEGIYIFPGIELSVNIGRKIHVSFIFEYGENTEAINKYILSLDENPHTPLLNKRDHRDIDLKDIDFVLRDVKNKFSCIIYFPHPTDNSGILKELDPKKVAELLQLADAIEYVYEKDISRIISTGKIRPEFFNSFAVIENSDPKSIEEIGTKTRDGKVRSTYFKLSSVSIDAFKIALHDPEIRIRLYNKPDFCYDNISSIEINGRFLKDIRIELNPEMTTLIGGRGVGKSALIEALRYALDLPVYSDLSFRTDFVTSVVGSGGEIKVKVNRYFGEKKQEYVVKRIIGHMPQVYNADENDIYPIEPKEIFDERSIPIVIGQKELYFLSINTEFLLHLVDELIGTEIQKDILKFKNLIGALEENGERIRDIEKKLSKREEYEQRLKTIEAHIKTYDNLKVKEKLRSHTDLMEDEKKLNDVKERIEEFLIKFTELFEQAIDSIESLIPSLKDSRSHLKDILITDTSVVLEQLLEDLKESKNNIDNVFKSKINVLNDLVEKWNDGKKPLIKEINKIKRELENQGLSPENYESIVNEKINIQPIIEKLSKLTEQQEELLNEREKIKNNIRGARSKIFKTRQKKLEEINKELKDRLQIDIK</sequence>
<dbReference type="Pfam" id="PF13476">
    <property type="entry name" value="AAA_23"/>
    <property type="match status" value="1"/>
</dbReference>
<dbReference type="InterPro" id="IPR038729">
    <property type="entry name" value="Rad50/SbcC_AAA"/>
</dbReference>
<dbReference type="Proteomes" id="UP000278475">
    <property type="component" value="Unassembled WGS sequence"/>
</dbReference>
<keyword evidence="1" id="KW-0175">Coiled coil</keyword>
<feature type="coiled-coil region" evidence="1">
    <location>
        <begin position="453"/>
        <end position="512"/>
    </location>
</feature>